<dbReference type="EnsemblPlants" id="Pp3c18_1470V3.2">
    <property type="protein sequence ID" value="Pp3c18_1470V3.2"/>
    <property type="gene ID" value="Pp3c18_1470"/>
</dbReference>
<name>A0A7I4BD49_PHYPA</name>
<accession>A0A7I4BD49</accession>
<evidence type="ECO:0000313" key="1">
    <source>
        <dbReference type="EnsemblPlants" id="Pp3c18_1470V3.2"/>
    </source>
</evidence>
<proteinExistence type="predicted"/>
<dbReference type="Gramene" id="Pp3c18_1470V3.1">
    <property type="protein sequence ID" value="Pp3c18_1470V3.1"/>
    <property type="gene ID" value="Pp3c18_1470"/>
</dbReference>
<dbReference type="InParanoid" id="A0A7I4BD49"/>
<sequence length="69" mass="8042">MKFHVLEDIAAQDCTLEKDVVRGDKELFYLVFEAFKAIKKIADIEWDSQNPAQVMNMRDSLAEIKHNML</sequence>
<dbReference type="AlphaFoldDB" id="A0A7I4BD49"/>
<reference evidence="1" key="3">
    <citation type="submission" date="2020-12" db="UniProtKB">
        <authorList>
            <consortium name="EnsemblPlants"/>
        </authorList>
    </citation>
    <scope>IDENTIFICATION</scope>
</reference>
<reference evidence="1 2" key="2">
    <citation type="journal article" date="2018" name="Plant J.">
        <title>The Physcomitrella patens chromosome-scale assembly reveals moss genome structure and evolution.</title>
        <authorList>
            <person name="Lang D."/>
            <person name="Ullrich K.K."/>
            <person name="Murat F."/>
            <person name="Fuchs J."/>
            <person name="Jenkins J."/>
            <person name="Haas F.B."/>
            <person name="Piednoel M."/>
            <person name="Gundlach H."/>
            <person name="Van Bel M."/>
            <person name="Meyberg R."/>
            <person name="Vives C."/>
            <person name="Morata J."/>
            <person name="Symeonidi A."/>
            <person name="Hiss M."/>
            <person name="Muchero W."/>
            <person name="Kamisugi Y."/>
            <person name="Saleh O."/>
            <person name="Blanc G."/>
            <person name="Decker E.L."/>
            <person name="van Gessel N."/>
            <person name="Grimwood J."/>
            <person name="Hayes R.D."/>
            <person name="Graham S.W."/>
            <person name="Gunter L.E."/>
            <person name="McDaniel S.F."/>
            <person name="Hoernstein S.N.W."/>
            <person name="Larsson A."/>
            <person name="Li F.W."/>
            <person name="Perroud P.F."/>
            <person name="Phillips J."/>
            <person name="Ranjan P."/>
            <person name="Rokshar D.S."/>
            <person name="Rothfels C.J."/>
            <person name="Schneider L."/>
            <person name="Shu S."/>
            <person name="Stevenson D.W."/>
            <person name="Thummler F."/>
            <person name="Tillich M."/>
            <person name="Villarreal Aguilar J.C."/>
            <person name="Widiez T."/>
            <person name="Wong G.K."/>
            <person name="Wymore A."/>
            <person name="Zhang Y."/>
            <person name="Zimmer A.D."/>
            <person name="Quatrano R.S."/>
            <person name="Mayer K.F.X."/>
            <person name="Goodstein D."/>
            <person name="Casacuberta J.M."/>
            <person name="Vandepoele K."/>
            <person name="Reski R."/>
            <person name="Cuming A.C."/>
            <person name="Tuskan G.A."/>
            <person name="Maumus F."/>
            <person name="Salse J."/>
            <person name="Schmutz J."/>
            <person name="Rensing S.A."/>
        </authorList>
    </citation>
    <scope>NUCLEOTIDE SEQUENCE [LARGE SCALE GENOMIC DNA]</scope>
    <source>
        <strain evidence="1 2">cv. Gransden 2004</strain>
    </source>
</reference>
<dbReference type="Gene3D" id="3.40.50.720">
    <property type="entry name" value="NAD(P)-binding Rossmann-like Domain"/>
    <property type="match status" value="1"/>
</dbReference>
<dbReference type="EMBL" id="ABEU02000018">
    <property type="status" value="NOT_ANNOTATED_CDS"/>
    <property type="molecule type" value="Genomic_DNA"/>
</dbReference>
<dbReference type="Gramene" id="Pp3c18_1470V3.2">
    <property type="protein sequence ID" value="Pp3c18_1470V3.2"/>
    <property type="gene ID" value="Pp3c18_1470"/>
</dbReference>
<evidence type="ECO:0000313" key="2">
    <source>
        <dbReference type="Proteomes" id="UP000006727"/>
    </source>
</evidence>
<keyword evidence="2" id="KW-1185">Reference proteome</keyword>
<reference evidence="1 2" key="1">
    <citation type="journal article" date="2008" name="Science">
        <title>The Physcomitrella genome reveals evolutionary insights into the conquest of land by plants.</title>
        <authorList>
            <person name="Rensing S."/>
            <person name="Lang D."/>
            <person name="Zimmer A."/>
            <person name="Terry A."/>
            <person name="Salamov A."/>
            <person name="Shapiro H."/>
            <person name="Nishiyama T."/>
            <person name="Perroud P.-F."/>
            <person name="Lindquist E."/>
            <person name="Kamisugi Y."/>
            <person name="Tanahashi T."/>
            <person name="Sakakibara K."/>
            <person name="Fujita T."/>
            <person name="Oishi K."/>
            <person name="Shin-I T."/>
            <person name="Kuroki Y."/>
            <person name="Toyoda A."/>
            <person name="Suzuki Y."/>
            <person name="Hashimoto A."/>
            <person name="Yamaguchi K."/>
            <person name="Sugano A."/>
            <person name="Kohara Y."/>
            <person name="Fujiyama A."/>
            <person name="Anterola A."/>
            <person name="Aoki S."/>
            <person name="Ashton N."/>
            <person name="Barbazuk W.B."/>
            <person name="Barker E."/>
            <person name="Bennetzen J."/>
            <person name="Bezanilla M."/>
            <person name="Blankenship R."/>
            <person name="Cho S.H."/>
            <person name="Dutcher S."/>
            <person name="Estelle M."/>
            <person name="Fawcett J.A."/>
            <person name="Gundlach H."/>
            <person name="Hanada K."/>
            <person name="Heyl A."/>
            <person name="Hicks K.A."/>
            <person name="Hugh J."/>
            <person name="Lohr M."/>
            <person name="Mayer K."/>
            <person name="Melkozernov A."/>
            <person name="Murata T."/>
            <person name="Nelson D."/>
            <person name="Pils B."/>
            <person name="Prigge M."/>
            <person name="Reiss B."/>
            <person name="Renner T."/>
            <person name="Rombauts S."/>
            <person name="Rushton P."/>
            <person name="Sanderfoot A."/>
            <person name="Schween G."/>
            <person name="Shiu S.-H."/>
            <person name="Stueber K."/>
            <person name="Theodoulou F.L."/>
            <person name="Tu H."/>
            <person name="Van de Peer Y."/>
            <person name="Verrier P.J."/>
            <person name="Waters E."/>
            <person name="Wood A."/>
            <person name="Yang L."/>
            <person name="Cove D."/>
            <person name="Cuming A."/>
            <person name="Hasebe M."/>
            <person name="Lucas S."/>
            <person name="Mishler D.B."/>
            <person name="Reski R."/>
            <person name="Grigoriev I."/>
            <person name="Quatrano R.S."/>
            <person name="Boore J.L."/>
        </authorList>
    </citation>
    <scope>NUCLEOTIDE SEQUENCE [LARGE SCALE GENOMIC DNA]</scope>
    <source>
        <strain evidence="1 2">cv. Gransden 2004</strain>
    </source>
</reference>
<dbReference type="EnsemblPlants" id="Pp3c18_1470V3.1">
    <property type="protein sequence ID" value="Pp3c18_1470V3.1"/>
    <property type="gene ID" value="Pp3c18_1470"/>
</dbReference>
<dbReference type="Proteomes" id="UP000006727">
    <property type="component" value="Chromosome 18"/>
</dbReference>
<protein>
    <submittedName>
        <fullName evidence="1">Uncharacterized protein</fullName>
    </submittedName>
</protein>
<organism evidence="1 2">
    <name type="scientific">Physcomitrium patens</name>
    <name type="common">Spreading-leaved earth moss</name>
    <name type="synonym">Physcomitrella patens</name>
    <dbReference type="NCBI Taxonomy" id="3218"/>
    <lineage>
        <taxon>Eukaryota</taxon>
        <taxon>Viridiplantae</taxon>
        <taxon>Streptophyta</taxon>
        <taxon>Embryophyta</taxon>
        <taxon>Bryophyta</taxon>
        <taxon>Bryophytina</taxon>
        <taxon>Bryopsida</taxon>
        <taxon>Funariidae</taxon>
        <taxon>Funariales</taxon>
        <taxon>Funariaceae</taxon>
        <taxon>Physcomitrium</taxon>
    </lineage>
</organism>